<comment type="caution">
    <text evidence="2">The sequence shown here is derived from an EMBL/GenBank/DDBJ whole genome shotgun (WGS) entry which is preliminary data.</text>
</comment>
<sequence>MLKYANLALLILYPVAWFAPLLRAGIDLPLFGLSEISVVSGLQSLWDTDVVLALIVTAFALFAPYLKTIGLALVHFGLMRRKVLPVLHIFGKLAMADVFLIAVYITVLKGIGLGRIEVAWGLYLFTACILASIGLSYLTDKRRQNRANVDRSATKTPENRCKP</sequence>
<name>A0A967EGD4_9RHOB</name>
<keyword evidence="1" id="KW-1133">Transmembrane helix</keyword>
<keyword evidence="3" id="KW-1185">Reference proteome</keyword>
<evidence type="ECO:0000313" key="3">
    <source>
        <dbReference type="Proteomes" id="UP000639775"/>
    </source>
</evidence>
<protein>
    <submittedName>
        <fullName evidence="2">Paraquat-inducible protein A</fullName>
    </submittedName>
</protein>
<proteinExistence type="predicted"/>
<dbReference type="Pfam" id="PF04403">
    <property type="entry name" value="PqiA"/>
    <property type="match status" value="1"/>
</dbReference>
<evidence type="ECO:0000313" key="2">
    <source>
        <dbReference type="EMBL" id="NHQ74821.1"/>
    </source>
</evidence>
<organism evidence="2 3">
    <name type="scientific">Roseovarius gahaiensis</name>
    <dbReference type="NCBI Taxonomy" id="2716691"/>
    <lineage>
        <taxon>Bacteria</taxon>
        <taxon>Pseudomonadati</taxon>
        <taxon>Pseudomonadota</taxon>
        <taxon>Alphaproteobacteria</taxon>
        <taxon>Rhodobacterales</taxon>
        <taxon>Roseobacteraceae</taxon>
        <taxon>Roseovarius</taxon>
    </lineage>
</organism>
<dbReference type="RefSeq" id="WP_167196788.1">
    <property type="nucleotide sequence ID" value="NZ_JAAORB010000018.1"/>
</dbReference>
<keyword evidence="1" id="KW-0812">Transmembrane</keyword>
<dbReference type="EMBL" id="JAAORB010000018">
    <property type="protein sequence ID" value="NHQ74821.1"/>
    <property type="molecule type" value="Genomic_DNA"/>
</dbReference>
<feature type="transmembrane region" description="Helical" evidence="1">
    <location>
        <begin position="119"/>
        <end position="138"/>
    </location>
</feature>
<dbReference type="AlphaFoldDB" id="A0A967EGD4"/>
<dbReference type="Proteomes" id="UP000639775">
    <property type="component" value="Unassembled WGS sequence"/>
</dbReference>
<keyword evidence="1" id="KW-0472">Membrane</keyword>
<gene>
    <name evidence="2" type="ORF">HAT86_10145</name>
</gene>
<accession>A0A967EGD4</accession>
<dbReference type="InterPro" id="IPR007498">
    <property type="entry name" value="PqiA-like"/>
</dbReference>
<feature type="transmembrane region" description="Helical" evidence="1">
    <location>
        <begin position="86"/>
        <end position="107"/>
    </location>
</feature>
<reference evidence="2" key="1">
    <citation type="submission" date="2020-03" db="EMBL/GenBank/DDBJ databases">
        <title>Roseovarius gahaiensis sp. nov., isolated from Gahai Saline Lake, China.</title>
        <authorList>
            <person name="Sun X."/>
        </authorList>
    </citation>
    <scope>NUCLEOTIDE SEQUENCE</scope>
    <source>
        <strain evidence="2">GH877</strain>
    </source>
</reference>
<evidence type="ECO:0000256" key="1">
    <source>
        <dbReference type="SAM" id="Phobius"/>
    </source>
</evidence>
<feature type="transmembrane region" description="Helical" evidence="1">
    <location>
        <begin position="50"/>
        <end position="74"/>
    </location>
</feature>